<evidence type="ECO:0000313" key="2">
    <source>
        <dbReference type="Proteomes" id="UP000001168"/>
    </source>
</evidence>
<accession>Q5WAJ1</accession>
<dbReference type="HOGENOM" id="CLU_088178_0_0_9"/>
<dbReference type="Proteomes" id="UP000001168">
    <property type="component" value="Chromosome"/>
</dbReference>
<reference evidence="1 2" key="3">
    <citation type="journal article" date="1997" name="Protein Eng.">
        <title>High-resolution crystal structure of M-protease: phylogeny aided analysis of the high-alkaline adaptation mechanism.</title>
        <authorList>
            <person name="Shirai T."/>
            <person name="Suzuki A."/>
            <person name="Yamane T."/>
            <person name="Ashida T."/>
            <person name="Kobayashi T."/>
            <person name="Ito S."/>
        </authorList>
    </citation>
    <scope>NUCLEOTIDE SEQUENCE [LARGE SCALE GENOMIC DNA]</scope>
    <source>
        <strain evidence="1 2">KSM-K16</strain>
    </source>
</reference>
<reference evidence="2" key="4">
    <citation type="submission" date="2003-10" db="EMBL/GenBank/DDBJ databases">
        <title>The complete genome sequence of the alkaliphilic Bacillus clausii KSM-K16.</title>
        <authorList>
            <person name="Takaki Y."/>
            <person name="Kageyama Y."/>
            <person name="Shimamura S."/>
            <person name="Suzuki H."/>
            <person name="Nishi S."/>
            <person name="Hatada Y."/>
            <person name="Kawai S."/>
            <person name="Ito S."/>
            <person name="Horikoshi K."/>
        </authorList>
    </citation>
    <scope>NUCLEOTIDE SEQUENCE [LARGE SCALE GENOMIC DNA]</scope>
    <source>
        <strain evidence="2">KSM-K16</strain>
    </source>
</reference>
<dbReference type="RefSeq" id="WP_011248922.1">
    <property type="nucleotide sequence ID" value="NC_006582.1"/>
</dbReference>
<dbReference type="InterPro" id="IPR049675">
    <property type="entry name" value="QatB"/>
</dbReference>
<reference evidence="1 2" key="1">
    <citation type="journal article" date="1994" name="J. Ferment. Bioeng.">
        <title>Molecular cloning and nucleotide sequence of the gene for an alkaline protease from the alkalophilic Bacillus sp. KSM-K16.</title>
        <authorList>
            <person name="Hakamada Y."/>
            <person name="Kobayashi T."/>
            <person name="Hitomi J."/>
            <person name="Kawai S."/>
            <person name="Ito S."/>
        </authorList>
    </citation>
    <scope>NUCLEOTIDE SEQUENCE [LARGE SCALE GENOMIC DNA]</scope>
    <source>
        <strain evidence="1 2">KSM-K16</strain>
    </source>
</reference>
<dbReference type="NCBIfam" id="NF041924">
    <property type="entry name" value="QatB"/>
    <property type="match status" value="1"/>
</dbReference>
<proteinExistence type="predicted"/>
<gene>
    <name evidence="1" type="ordered locus">ABC4088</name>
</gene>
<organism evidence="1 2">
    <name type="scientific">Shouchella clausii (strain KSM-K16)</name>
    <name type="common">Alkalihalobacillus clausii</name>
    <dbReference type="NCBI Taxonomy" id="66692"/>
    <lineage>
        <taxon>Bacteria</taxon>
        <taxon>Bacillati</taxon>
        <taxon>Bacillota</taxon>
        <taxon>Bacilli</taxon>
        <taxon>Bacillales</taxon>
        <taxon>Bacillaceae</taxon>
        <taxon>Shouchella</taxon>
    </lineage>
</organism>
<evidence type="ECO:0000313" key="1">
    <source>
        <dbReference type="EMBL" id="BAD66619.1"/>
    </source>
</evidence>
<dbReference type="EMBL" id="AP006627">
    <property type="protein sequence ID" value="BAD66619.1"/>
    <property type="molecule type" value="Genomic_DNA"/>
</dbReference>
<reference evidence="1 2" key="2">
    <citation type="journal article" date="1995" name="Appl. Microbiol. Biotechnol.">
        <title>Purification and properties of an alkaline protease from alkalophilic Bacillus sp. KSM-K16.</title>
        <authorList>
            <person name="Kobayashi T."/>
            <person name="Hakamada Y."/>
            <person name="Adachi S."/>
            <person name="Hitomi J."/>
            <person name="Yoshimatsu T."/>
            <person name="Koike K."/>
            <person name="Kawai S."/>
            <person name="Ito S."/>
        </authorList>
    </citation>
    <scope>NUCLEOTIDE SEQUENCE [LARGE SCALE GENOMIC DNA]</scope>
    <source>
        <strain evidence="1 2">KSM-K16</strain>
    </source>
</reference>
<dbReference type="AlphaFoldDB" id="Q5WAJ1"/>
<dbReference type="KEGG" id="bcl:ABC4088"/>
<dbReference type="OrthoDB" id="1440524at2"/>
<protein>
    <submittedName>
        <fullName evidence="1">Uncharacterized protein</fullName>
    </submittedName>
</protein>
<dbReference type="STRING" id="66692.ABC4088"/>
<reference evidence="1 2" key="5">
    <citation type="journal article" date="2007" name="Extremophiles">
        <title>Intragenomic diversity of the V1 regions of 16S rRNA genes in high-alkaline protease-producing Bacillus clausii spp.</title>
        <authorList>
            <person name="Kageyama Y."/>
            <person name="Takaki Y."/>
            <person name="Shimamura S."/>
            <person name="Nishi S."/>
            <person name="Nogi Y."/>
            <person name="Uchimura K."/>
            <person name="Kobayashi T."/>
            <person name="Hitomi J."/>
            <person name="Ozaki K."/>
            <person name="Kawai S."/>
            <person name="Ito S."/>
            <person name="Horikoshi K."/>
        </authorList>
    </citation>
    <scope>NUCLEOTIDE SEQUENCE [LARGE SCALE GENOMIC DNA]</scope>
    <source>
        <strain evidence="1 2">KSM-K16</strain>
    </source>
</reference>
<dbReference type="eggNOG" id="ENOG502ZA36">
    <property type="taxonomic scope" value="Bacteria"/>
</dbReference>
<name>Q5WAJ1_SHOC1</name>
<sequence length="259" mass="29494">MGTSDIYDGPRDNPLLPDGFEDEYEEYMNMENQDLEGSWRETKKVISQYITGSINNRGRVLGNYVKALGGAKVSANRAVSGRSSNIRLGQFLSGIISEGIIKTLERLKIEYSGKSAEALMSELVNVISPSSNTKEDIVAKNATIQALSQLYEYITENDMNINSIDNMNDDMFNEVMSSFVSNYIFEKMLNDLQSRFEKYAEDSQSVLEKEKELEEYIKESVNVKLNKITFNKLNYNDSSINSIINEIYIECYEVLEVYI</sequence>
<keyword evidence="2" id="KW-1185">Reference proteome</keyword>